<sequence>MSYELITVHAGHNVIVPGGLDAVWTSVNRLDT</sequence>
<name>A0A2L1TVM9_9BACL</name>
<gene>
    <name evidence="1" type="ORF">ERICIII_00442</name>
</gene>
<dbReference type="Proteomes" id="UP000239833">
    <property type="component" value="Chromosome"/>
</dbReference>
<organism evidence="1 2">
    <name type="scientific">Paenibacillus larvae subsp. larvae</name>
    <dbReference type="NCBI Taxonomy" id="147375"/>
    <lineage>
        <taxon>Bacteria</taxon>
        <taxon>Bacillati</taxon>
        <taxon>Bacillota</taxon>
        <taxon>Bacilli</taxon>
        <taxon>Bacillales</taxon>
        <taxon>Paenibacillaceae</taxon>
        <taxon>Paenibacillus</taxon>
    </lineage>
</organism>
<evidence type="ECO:0000313" key="2">
    <source>
        <dbReference type="Proteomes" id="UP000239833"/>
    </source>
</evidence>
<dbReference type="EMBL" id="CP019655">
    <property type="protein sequence ID" value="AVF24678.1"/>
    <property type="molecule type" value="Genomic_DNA"/>
</dbReference>
<proteinExistence type="predicted"/>
<accession>A0A2L1TVM9</accession>
<protein>
    <submittedName>
        <fullName evidence="1">Uncharacterized protein</fullName>
    </submittedName>
</protein>
<reference evidence="2" key="1">
    <citation type="submission" date="2017-02" db="EMBL/GenBank/DDBJ databases">
        <title>Delineation of Paenibacillus larvae strains originating from foulbrood outbreaks.</title>
        <authorList>
            <person name="Beims H."/>
            <person name="Bunk B."/>
            <person name="Sproeer C."/>
            <person name="Mohr K.I."/>
            <person name="Pradella S."/>
            <person name="Guenther G."/>
            <person name="Rohde M."/>
            <person name="von der Ohe W."/>
            <person name="Steinert M."/>
        </authorList>
    </citation>
    <scope>NUCLEOTIDE SEQUENCE [LARGE SCALE GENOMIC DNA]</scope>
    <source>
        <strain evidence="2">Eric_III</strain>
    </source>
</reference>
<evidence type="ECO:0000313" key="1">
    <source>
        <dbReference type="EMBL" id="AVF24678.1"/>
    </source>
</evidence>
<dbReference type="AlphaFoldDB" id="A0A2L1TVM9"/>